<dbReference type="GO" id="GO:0005886">
    <property type="term" value="C:plasma membrane"/>
    <property type="evidence" value="ECO:0007669"/>
    <property type="project" value="UniProtKB-SubCell"/>
</dbReference>
<keyword evidence="7 8" id="KW-0472">Membrane</keyword>
<dbReference type="PANTHER" id="PTHR37819:SF1">
    <property type="entry name" value="PROTEIN PSIE"/>
    <property type="match status" value="1"/>
</dbReference>
<feature type="transmembrane region" description="Helical" evidence="8">
    <location>
        <begin position="14"/>
        <end position="37"/>
    </location>
</feature>
<evidence type="ECO:0000256" key="7">
    <source>
        <dbReference type="ARBA" id="ARBA00023136"/>
    </source>
</evidence>
<evidence type="ECO:0000256" key="3">
    <source>
        <dbReference type="ARBA" id="ARBA00021903"/>
    </source>
</evidence>
<sequence length="158" mass="17721">MKRMMRLVDKSEKLLDIILGLLIVVIVFVLAEMVFSLAVNTLPLDVTPNANSMVKEISMMFILLEIIVLLKQYILQGHHIPIRYLIIIGITAIGRDILLAHSGSGLNVLFYTLAILVLVGVLYIFDNADALHYEEEVILSDDSDQKISADDDELEELL</sequence>
<evidence type="ECO:0000256" key="6">
    <source>
        <dbReference type="ARBA" id="ARBA00022989"/>
    </source>
</evidence>
<feature type="transmembrane region" description="Helical" evidence="8">
    <location>
        <begin position="108"/>
        <end position="125"/>
    </location>
</feature>
<dbReference type="AlphaFoldDB" id="A0A2N6SMC2"/>
<dbReference type="PANTHER" id="PTHR37819">
    <property type="entry name" value="PROTEIN PSIE"/>
    <property type="match status" value="1"/>
</dbReference>
<dbReference type="InterPro" id="IPR020948">
    <property type="entry name" value="P_starv_induced_PsiE-like"/>
</dbReference>
<proteinExistence type="inferred from homology"/>
<evidence type="ECO:0000313" key="10">
    <source>
        <dbReference type="Proteomes" id="UP000235682"/>
    </source>
</evidence>
<keyword evidence="4" id="KW-1003">Cell membrane</keyword>
<feature type="transmembrane region" description="Helical" evidence="8">
    <location>
        <begin position="82"/>
        <end position="102"/>
    </location>
</feature>
<protein>
    <recommendedName>
        <fullName evidence="3">Protein PsiE</fullName>
    </recommendedName>
</protein>
<dbReference type="InterPro" id="IPR009315">
    <property type="entry name" value="P_starv_induced_PsiE"/>
</dbReference>
<comment type="similarity">
    <text evidence="2">Belongs to the PsiE family.</text>
</comment>
<evidence type="ECO:0000256" key="5">
    <source>
        <dbReference type="ARBA" id="ARBA00022692"/>
    </source>
</evidence>
<keyword evidence="5 8" id="KW-0812">Transmembrane</keyword>
<evidence type="ECO:0000256" key="1">
    <source>
        <dbReference type="ARBA" id="ARBA00004429"/>
    </source>
</evidence>
<keyword evidence="6 8" id="KW-1133">Transmembrane helix</keyword>
<evidence type="ECO:0000256" key="2">
    <source>
        <dbReference type="ARBA" id="ARBA00005632"/>
    </source>
</evidence>
<dbReference type="Pfam" id="PF06146">
    <property type="entry name" value="PsiE"/>
    <property type="match status" value="1"/>
</dbReference>
<evidence type="ECO:0000256" key="8">
    <source>
        <dbReference type="SAM" id="Phobius"/>
    </source>
</evidence>
<dbReference type="EMBL" id="PNHE01000021">
    <property type="protein sequence ID" value="PMC58189.1"/>
    <property type="molecule type" value="Genomic_DNA"/>
</dbReference>
<dbReference type="Proteomes" id="UP000235682">
    <property type="component" value="Unassembled WGS sequence"/>
</dbReference>
<gene>
    <name evidence="9" type="ORF">CJ205_05490</name>
</gene>
<comment type="subcellular location">
    <subcellularLocation>
        <location evidence="1">Cell inner membrane</location>
        <topology evidence="1">Multi-pass membrane protein</topology>
    </subcellularLocation>
</comment>
<reference evidence="9 10" key="1">
    <citation type="submission" date="2017-09" db="EMBL/GenBank/DDBJ databases">
        <title>Bacterial strain isolated from the female urinary microbiota.</title>
        <authorList>
            <person name="Thomas-White K."/>
            <person name="Kumar N."/>
            <person name="Forster S."/>
            <person name="Putonti C."/>
            <person name="Lawley T."/>
            <person name="Wolfe A.J."/>
        </authorList>
    </citation>
    <scope>NUCLEOTIDE SEQUENCE [LARGE SCALE GENOMIC DNA]</scope>
    <source>
        <strain evidence="9 10">UMB0852</strain>
    </source>
</reference>
<accession>A0A2N6SMC2</accession>
<dbReference type="RefSeq" id="WP_102227454.1">
    <property type="nucleotide sequence ID" value="NZ_PNFY01000005.1"/>
</dbReference>
<evidence type="ECO:0000313" key="9">
    <source>
        <dbReference type="EMBL" id="PMC58189.1"/>
    </source>
</evidence>
<organism evidence="9 10">
    <name type="scientific">Dolosicoccus paucivorans</name>
    <dbReference type="NCBI Taxonomy" id="84521"/>
    <lineage>
        <taxon>Bacteria</taxon>
        <taxon>Bacillati</taxon>
        <taxon>Bacillota</taxon>
        <taxon>Bacilli</taxon>
        <taxon>Lactobacillales</taxon>
        <taxon>Aerococcaceae</taxon>
        <taxon>Dolosicoccus</taxon>
    </lineage>
</organism>
<feature type="transmembrane region" description="Helical" evidence="8">
    <location>
        <begin position="57"/>
        <end position="75"/>
    </location>
</feature>
<name>A0A2N6SMC2_9LACT</name>
<keyword evidence="10" id="KW-1185">Reference proteome</keyword>
<evidence type="ECO:0000256" key="4">
    <source>
        <dbReference type="ARBA" id="ARBA00022475"/>
    </source>
</evidence>
<dbReference type="GO" id="GO:0016036">
    <property type="term" value="P:cellular response to phosphate starvation"/>
    <property type="evidence" value="ECO:0007669"/>
    <property type="project" value="InterPro"/>
</dbReference>
<comment type="caution">
    <text evidence="9">The sequence shown here is derived from an EMBL/GenBank/DDBJ whole genome shotgun (WGS) entry which is preliminary data.</text>
</comment>